<gene>
    <name evidence="1" type="ORF">NAG76_14740</name>
</gene>
<dbReference type="EMBL" id="CP097899">
    <property type="protein sequence ID" value="URN93093.1"/>
    <property type="molecule type" value="Genomic_DNA"/>
</dbReference>
<evidence type="ECO:0000313" key="2">
    <source>
        <dbReference type="Proteomes" id="UP001056756"/>
    </source>
</evidence>
<name>A0A9J6ZA83_9BACL</name>
<reference evidence="1" key="1">
    <citation type="submission" date="2022-05" db="EMBL/GenBank/DDBJ databases">
        <title>Novel bacterial taxa in a minimal lignocellulolytic consortium and its capacity to transform plastics disclosed by genome-resolved metagenomics.</title>
        <authorList>
            <person name="Rodriguez C.A.D."/>
            <person name="Diaz-Garcia L."/>
            <person name="Herrera K."/>
            <person name="Tarazona N.A."/>
            <person name="Sproer C."/>
            <person name="Overmann J."/>
            <person name="Jimenez D.J."/>
        </authorList>
    </citation>
    <scope>NUCLEOTIDE SEQUENCE</scope>
    <source>
        <strain evidence="1">MAG5</strain>
    </source>
</reference>
<dbReference type="Proteomes" id="UP001056756">
    <property type="component" value="Chromosome"/>
</dbReference>
<sequence>MNYAGLLNNYIKESGLTLSVICQRLQENGISIDRSYLSKLKTGAKPPASDELSRAISEVTGGDPEALIIAGYIDKSPEELKKAIEELNNIINDFLDVIRSKATTLQKFDLLVNIKKEVTDNPYVQGLLDNLESNDIQSFDYEDRLSFLAIYAIETFNFRDKLKLLVVINLFYIGMILDNSSNKQLHATDNSDNDRSISKITTNFASLNNKKEILSEDEAEFLQDCLLAYRKQQEKIRTK</sequence>
<dbReference type="KEGG" id="plig:NAG76_14740"/>
<organism evidence="1 2">
    <name type="scientific">Candidatus Pristimantibacillus lignocellulolyticus</name>
    <dbReference type="NCBI Taxonomy" id="2994561"/>
    <lineage>
        <taxon>Bacteria</taxon>
        <taxon>Bacillati</taxon>
        <taxon>Bacillota</taxon>
        <taxon>Bacilli</taxon>
        <taxon>Bacillales</taxon>
        <taxon>Paenibacillaceae</taxon>
        <taxon>Candidatus Pristimantibacillus</taxon>
    </lineage>
</organism>
<proteinExistence type="predicted"/>
<dbReference type="AlphaFoldDB" id="A0A9J6ZA83"/>
<accession>A0A9J6ZA83</accession>
<protein>
    <submittedName>
        <fullName evidence="1">Uncharacterized protein</fullName>
    </submittedName>
</protein>
<evidence type="ECO:0000313" key="1">
    <source>
        <dbReference type="EMBL" id="URN93093.1"/>
    </source>
</evidence>